<keyword evidence="4 5" id="KW-0472">Membrane</keyword>
<dbReference type="AlphaFoldDB" id="A0A6J2U3K9"/>
<feature type="transmembrane region" description="Helical" evidence="5">
    <location>
        <begin position="239"/>
        <end position="259"/>
    </location>
</feature>
<dbReference type="Proteomes" id="UP000504634">
    <property type="component" value="Unplaced"/>
</dbReference>
<evidence type="ECO:0000313" key="6">
    <source>
        <dbReference type="Proteomes" id="UP000504634"/>
    </source>
</evidence>
<dbReference type="Gene3D" id="1.10.1450.10">
    <property type="entry name" value="Tetraspanin"/>
    <property type="match status" value="1"/>
</dbReference>
<keyword evidence="3 5" id="KW-1133">Transmembrane helix</keyword>
<feature type="transmembrane region" description="Helical" evidence="5">
    <location>
        <begin position="88"/>
        <end position="112"/>
    </location>
</feature>
<dbReference type="InterPro" id="IPR018499">
    <property type="entry name" value="Tetraspanin/Peripherin"/>
</dbReference>
<organism evidence="6 7">
    <name type="scientific">Drosophila lebanonensis</name>
    <name type="common">Fruit fly</name>
    <name type="synonym">Scaptodrosophila lebanonensis</name>
    <dbReference type="NCBI Taxonomy" id="7225"/>
    <lineage>
        <taxon>Eukaryota</taxon>
        <taxon>Metazoa</taxon>
        <taxon>Ecdysozoa</taxon>
        <taxon>Arthropoda</taxon>
        <taxon>Hexapoda</taxon>
        <taxon>Insecta</taxon>
        <taxon>Pterygota</taxon>
        <taxon>Neoptera</taxon>
        <taxon>Endopterygota</taxon>
        <taxon>Diptera</taxon>
        <taxon>Brachycera</taxon>
        <taxon>Muscomorpha</taxon>
        <taxon>Ephydroidea</taxon>
        <taxon>Drosophilidae</taxon>
        <taxon>Scaptodrosophila</taxon>
    </lineage>
</organism>
<evidence type="ECO:0000256" key="3">
    <source>
        <dbReference type="ARBA" id="ARBA00022989"/>
    </source>
</evidence>
<feature type="transmembrane region" description="Helical" evidence="5">
    <location>
        <begin position="48"/>
        <end position="68"/>
    </location>
</feature>
<dbReference type="InterPro" id="IPR008952">
    <property type="entry name" value="Tetraspanin_EC2_sf"/>
</dbReference>
<dbReference type="Pfam" id="PF00335">
    <property type="entry name" value="Tetraspanin"/>
    <property type="match status" value="1"/>
</dbReference>
<keyword evidence="2 5" id="KW-0812">Transmembrane</keyword>
<feature type="transmembrane region" description="Helical" evidence="5">
    <location>
        <begin position="12"/>
        <end position="36"/>
    </location>
</feature>
<comment type="subcellular location">
    <subcellularLocation>
        <location evidence="1">Membrane</location>
        <topology evidence="1">Multi-pass membrane protein</topology>
    </subcellularLocation>
</comment>
<proteinExistence type="predicted"/>
<evidence type="ECO:0000256" key="1">
    <source>
        <dbReference type="ARBA" id="ARBA00004141"/>
    </source>
</evidence>
<gene>
    <name evidence="7" type="primary">LOC115630708</name>
</gene>
<dbReference type="SUPFAM" id="SSF48652">
    <property type="entry name" value="Tetraspanin"/>
    <property type="match status" value="1"/>
</dbReference>
<evidence type="ECO:0000256" key="5">
    <source>
        <dbReference type="SAM" id="Phobius"/>
    </source>
</evidence>
<dbReference type="GeneID" id="115630708"/>
<protein>
    <submittedName>
        <fullName evidence="7">CD63 antigen</fullName>
    </submittedName>
</protein>
<dbReference type="RefSeq" id="XP_030383221.1">
    <property type="nucleotide sequence ID" value="XM_030527361.1"/>
</dbReference>
<dbReference type="OrthoDB" id="9836210at2759"/>
<evidence type="ECO:0000256" key="2">
    <source>
        <dbReference type="ARBA" id="ARBA00022692"/>
    </source>
</evidence>
<sequence length="334" mass="38239">MREPFRKASVYITLLLILEAVIGLVIVIVTAIYQSLLTGYLAETESRMLYGFLFNIYIFGIQLIVTFLCSNSMWNRLWCRRCTPNVRLLLTVWLFYLCVIIASGVAAVWNFYRSVDVLESAAENSLIRGIDMYYSCPEWKLLWDGLQMRRQCCGVRTYKDWMNADWMPRPDDNCTDIAGSVLAPYACCKRDSDRCFANYMPGSEEISHTNSRQPFPTLSVEYINTNGCLPVYSDTLWRYIYILLVLAMLSLKVLILLCCMTKYILHRQNVGDGCDNVGLTDEEGRPLVVVKYPCNVRCITIGEDDLASDMAPDVNYCNCEEPTEDRCNAGYYEG</sequence>
<reference evidence="7" key="1">
    <citation type="submission" date="2025-08" db="UniProtKB">
        <authorList>
            <consortium name="RefSeq"/>
        </authorList>
    </citation>
    <scope>IDENTIFICATION</scope>
    <source>
        <strain evidence="7">11010-0011.00</strain>
        <tissue evidence="7">Whole body</tissue>
    </source>
</reference>
<accession>A0A6J2U3K9</accession>
<evidence type="ECO:0000313" key="7">
    <source>
        <dbReference type="RefSeq" id="XP_030383221.1"/>
    </source>
</evidence>
<name>A0A6J2U3K9_DROLE</name>
<keyword evidence="6" id="KW-1185">Reference proteome</keyword>
<evidence type="ECO:0000256" key="4">
    <source>
        <dbReference type="ARBA" id="ARBA00023136"/>
    </source>
</evidence>
<dbReference type="GO" id="GO:0016020">
    <property type="term" value="C:membrane"/>
    <property type="evidence" value="ECO:0007669"/>
    <property type="project" value="UniProtKB-SubCell"/>
</dbReference>